<proteinExistence type="predicted"/>
<reference evidence="4" key="1">
    <citation type="submission" date="2016-03" db="EMBL/GenBank/DDBJ databases">
        <authorList>
            <person name="Oger P.M."/>
        </authorList>
    </citation>
    <scope>NUCLEOTIDE SEQUENCE [LARGE SCALE GENOMIC DNA]</scope>
    <source>
        <strain evidence="4">OG-1</strain>
    </source>
</reference>
<dbReference type="CDD" id="cd01048">
    <property type="entry name" value="Ferritin_like_AB2"/>
    <property type="match status" value="1"/>
</dbReference>
<dbReference type="InterPro" id="IPR019243">
    <property type="entry name" value="DUF2202"/>
</dbReference>
<dbReference type="InterPro" id="IPR009078">
    <property type="entry name" value="Ferritin-like_SF"/>
</dbReference>
<dbReference type="Pfam" id="PF09968">
    <property type="entry name" value="DUF2202"/>
    <property type="match status" value="1"/>
</dbReference>
<protein>
    <recommendedName>
        <fullName evidence="2">DUF2202 domain-containing protein</fullName>
    </recommendedName>
</protein>
<gene>
    <name evidence="3" type="ORF">A0127_08290</name>
</gene>
<evidence type="ECO:0000256" key="1">
    <source>
        <dbReference type="SAM" id="MobiDB-lite"/>
    </source>
</evidence>
<dbReference type="AlphaFoldDB" id="A0A142CWK8"/>
<sequence length="291" mass="31942">MRKKILGIGFLVLALFGLVLGGVAAYRGTPGPNPEAEQLYQSSYADYYAPLSDEEASGLIYVVEEEKLARDVYLTLHNETGLTVFERIAQSEQRHMDAMLSLIEKYNLTAPSTLDQIGVFENPELQALYDQLVEQGSQSTIDALKVGALIEETDIKDLEEWIAKTDNEDIVRVYSNLMAGSENHLRAFVRNLEAQGVEYTAQVLPQEQVDEILAGEASHSGHGKMMAGGNHDHMKNSDRMTKGQRGKMDGRMKGNGHEKGTHEHGKGGNGEGNKPMRGYGRGDCPMQADGA</sequence>
<feature type="domain" description="DUF2202" evidence="2">
    <location>
        <begin position="55"/>
        <end position="214"/>
    </location>
</feature>
<dbReference type="Gene3D" id="1.20.1260.10">
    <property type="match status" value="1"/>
</dbReference>
<accession>A0A142CWK8</accession>
<dbReference type="RefSeq" id="WP_062390263.1">
    <property type="nucleotide sequence ID" value="NZ_CP014750.1"/>
</dbReference>
<feature type="compositionally biased region" description="Basic and acidic residues" evidence="1">
    <location>
        <begin position="230"/>
        <end position="266"/>
    </location>
</feature>
<keyword evidence="4" id="KW-1185">Reference proteome</keyword>
<dbReference type="GeneID" id="27140541"/>
<evidence type="ECO:0000259" key="2">
    <source>
        <dbReference type="Pfam" id="PF09968"/>
    </source>
</evidence>
<evidence type="ECO:0000313" key="4">
    <source>
        <dbReference type="Proteomes" id="UP000073604"/>
    </source>
</evidence>
<organism evidence="3 4">
    <name type="scientific">Thermococcus peptonophilus</name>
    <dbReference type="NCBI Taxonomy" id="53952"/>
    <lineage>
        <taxon>Archaea</taxon>
        <taxon>Methanobacteriati</taxon>
        <taxon>Methanobacteriota</taxon>
        <taxon>Thermococci</taxon>
        <taxon>Thermococcales</taxon>
        <taxon>Thermococcaceae</taxon>
        <taxon>Thermococcus</taxon>
    </lineage>
</organism>
<feature type="region of interest" description="Disordered" evidence="1">
    <location>
        <begin position="227"/>
        <end position="291"/>
    </location>
</feature>
<name>A0A142CWK8_9EURY</name>
<dbReference type="Proteomes" id="UP000073604">
    <property type="component" value="Chromosome"/>
</dbReference>
<dbReference type="SUPFAM" id="SSF47240">
    <property type="entry name" value="Ferritin-like"/>
    <property type="match status" value="1"/>
</dbReference>
<dbReference type="KEGG" id="tpep:A0127_08290"/>
<dbReference type="InterPro" id="IPR012347">
    <property type="entry name" value="Ferritin-like"/>
</dbReference>
<dbReference type="EMBL" id="CP014750">
    <property type="protein sequence ID" value="AMQ19160.1"/>
    <property type="molecule type" value="Genomic_DNA"/>
</dbReference>
<dbReference type="OrthoDB" id="117100at2157"/>
<evidence type="ECO:0000313" key="3">
    <source>
        <dbReference type="EMBL" id="AMQ19160.1"/>
    </source>
</evidence>